<dbReference type="Pfam" id="PF13087">
    <property type="entry name" value="AAA_12"/>
    <property type="match status" value="1"/>
</dbReference>
<feature type="domain" description="DNA2/NAM7 helicase helicase" evidence="10">
    <location>
        <begin position="1175"/>
        <end position="1462"/>
    </location>
</feature>
<gene>
    <name evidence="13" type="ORF">CC80DRAFT_497648</name>
</gene>
<sequence length="1872" mass="209502">MTSCDVCVRVFHQSRADWKVRLVEMFDEEMVDGFLKLVDQTCLDRIEEGLNEANSALLAVEPKQRGVRVLPNEATYAFFEALSCDALIRNEELLQRCFDTPFQLVQTRKRLKLQTFLPSMTRYLFCTNETRQEWAVASWVSFKRNMLKSEFEWAVRDHLVDAMMRVQMTNLDLPFVAPFWRGVSLIMKKTEKDIITDCIRGLDGNFYRLLLDHLSLRSEGFLDLISTMKLILEKSPADFWDAMDGLTAPAATVIEQVFNSPILQQLLRAATDDNDEDMANLHEAFGWITLFVDSIKATNLTPAVRAFANALLGRLQSNHFSRVSRAYCFKEGLRVLDFAFRKMCEGKQAQNFVGQPTVNAMLEILRIHIDLIVTSLKRLRNPKTQEDLRLALSLVQHAFTLEAHSTNVEKQLIQATKPSPNEVAPSRPIWETIIKAIDAENIDVATHLLIAGRAIIGLEPLQMKAGIDAIPATVKHFNNRFNLLSQSITDVAIRLADFDPRQLGALFEQPAAASSVISLLFSSTEDTRSASIELLKVMSSQDERRDALQYVLRAHYKFALVGISDSCRAVKRNKTFAAAPSMIRTSADIIDVMCNSQDGILRTRQFDTSEAGVTMNYWKNLWDALRVFFATTEAWSNLGYYDKDMMKEFCRDVMQFADQLFDQCSIFATALSSSNQYDDDNGGRNEMLKELLQQPADSMGEIKKWLRLRDEFLSSKSVTLISKLLVRLHEVDIDIEPDTLQYMEDVLEGKVKARLSMQQQAELQRALETHLGHALVKEEERAKESRQASATDYASKEKKPRANMLASVTPSMNAYAEKRASLKAKELKAAKVTKQDEAKLAAQSEFKRKRQLEMERARKEKDAQIAKARQARGITSATAEAGSGLDGLGILGRDQAPKGEGLMHSSDESDNDEEGDFDEELFGIRKPTTTAGPKTNIINEMKIQLPVRKRKVQRSTKDMRARLIPDLSSLHKAILGWDYFHEGDFPPKSKDSYATVLNTFHSPLDYKNTFKPLLTLEAWQGFVKAREENQARPYEVRVVARSSVDAFQEVSSTMTHSENREIGVSEGDIILLSKSTFPSAQEPHCLARVFRVQRKQAHIEVNYRVMPGNPLLPSLVNNSSVFGFKVQSITPLEREFGALEGLQYYDLCDEIIRAKPSPLLTYKDSQIDPLVENYQLNKAQARAVKSAIDNDAFTLIQGPPGSGKTKTITAIVGAILSDSLRNRGTPITIPGQAQAQSSTAAKKLLVCAPSNAAVDELVMRFKDGIKTLKGEERKVNIVRLGRSDAINANVQDVTLEQLVSKKLGMNTSNEKDREATQKLFTDHKQISEQLRQAQDQLASGVVKGPEASKLQDDIQAMRRQKALLGTKIDNAKDAEKAAGRNAELGRRRAQQQILDNAQIICATLSGSGHDMFQGLNIEFETVVVDEAAQCVEMSALIPLKYGCSKCILVGDPKQLPPTVFSKEAAKFQYEQSLFVRMQKNHPQDVHLLDTQYRMHPEISSFPSQTFYDGRLLDGGDMAKLRARPWHKSWLLGPYRFFDVQGQQQAAPKGHSLINIAEINIALQLYRRLTSDFPNYDFRRKVGIITPYKSQLSELKKRFTNQYGPSITEEIDFNTTDAFQGRESEVIIFSCVRASPAGGIGFLQDIRRMNVGLTRAKSSLFVLGNSQSLVRGQFWRKLVEDAKSRGRYTEGNLAHMLVKHSMSYPAEPGMFDVPMKQARAPSPSVEKDELKAESMSRTSSNHSSGSDHFNGNSDGDGNVSWFRQDDLFNGNGKRKFSEDNVVNDEVIDVDMEDAESETASTTKSGTSTPFAAASNKAEGSATPDATAAQQPQGQGAAAAAGSGALAQAPRPKIRRRPKSSNPLITAPRKKARH</sequence>
<feature type="region of interest" description="Disordered" evidence="8">
    <location>
        <begin position="1714"/>
        <end position="1756"/>
    </location>
</feature>
<dbReference type="Proteomes" id="UP000800035">
    <property type="component" value="Unassembled WGS sequence"/>
</dbReference>
<evidence type="ECO:0000256" key="3">
    <source>
        <dbReference type="ARBA" id="ARBA00022741"/>
    </source>
</evidence>
<dbReference type="OrthoDB" id="6513042at2759"/>
<comment type="similarity">
    <text evidence="2">Belongs to the DNA2/NAM7 helicase family.</text>
</comment>
<dbReference type="InterPro" id="IPR041679">
    <property type="entry name" value="DNA2/NAM7-like_C"/>
</dbReference>
<evidence type="ECO:0000256" key="8">
    <source>
        <dbReference type="SAM" id="MobiDB-lite"/>
    </source>
</evidence>
<evidence type="ECO:0000259" key="11">
    <source>
        <dbReference type="Pfam" id="PF13087"/>
    </source>
</evidence>
<keyword evidence="14" id="KW-1185">Reference proteome</keyword>
<organism evidence="13 14">
    <name type="scientific">Byssothecium circinans</name>
    <dbReference type="NCBI Taxonomy" id="147558"/>
    <lineage>
        <taxon>Eukaryota</taxon>
        <taxon>Fungi</taxon>
        <taxon>Dikarya</taxon>
        <taxon>Ascomycota</taxon>
        <taxon>Pezizomycotina</taxon>
        <taxon>Dothideomycetes</taxon>
        <taxon>Pleosporomycetidae</taxon>
        <taxon>Pleosporales</taxon>
        <taxon>Massarineae</taxon>
        <taxon>Massarinaceae</taxon>
        <taxon>Byssothecium</taxon>
    </lineage>
</organism>
<feature type="compositionally biased region" description="Acidic residues" evidence="8">
    <location>
        <begin position="908"/>
        <end position="921"/>
    </location>
</feature>
<keyword evidence="6" id="KW-0067">ATP-binding</keyword>
<dbReference type="Gene3D" id="3.40.50.300">
    <property type="entry name" value="P-loop containing nucleotide triphosphate hydrolases"/>
    <property type="match status" value="2"/>
</dbReference>
<evidence type="ECO:0000313" key="14">
    <source>
        <dbReference type="Proteomes" id="UP000800035"/>
    </source>
</evidence>
<dbReference type="PANTHER" id="PTHR10887:SF495">
    <property type="entry name" value="HELICASE SENATAXIN ISOFORM X1-RELATED"/>
    <property type="match status" value="1"/>
</dbReference>
<dbReference type="GO" id="GO:0005524">
    <property type="term" value="F:ATP binding"/>
    <property type="evidence" value="ECO:0007669"/>
    <property type="project" value="UniProtKB-KW"/>
</dbReference>
<dbReference type="InterPro" id="IPR016024">
    <property type="entry name" value="ARM-type_fold"/>
</dbReference>
<dbReference type="GO" id="GO:0004519">
    <property type="term" value="F:endonuclease activity"/>
    <property type="evidence" value="ECO:0007669"/>
    <property type="project" value="UniProtKB-KW"/>
</dbReference>
<keyword evidence="5" id="KW-0347">Helicase</keyword>
<dbReference type="GO" id="GO:0004386">
    <property type="term" value="F:helicase activity"/>
    <property type="evidence" value="ECO:0007669"/>
    <property type="project" value="UniProtKB-KW"/>
</dbReference>
<proteinExistence type="inferred from homology"/>
<evidence type="ECO:0000256" key="1">
    <source>
        <dbReference type="ARBA" id="ARBA00004123"/>
    </source>
</evidence>
<reference evidence="13" key="1">
    <citation type="journal article" date="2020" name="Stud. Mycol.">
        <title>101 Dothideomycetes genomes: a test case for predicting lifestyles and emergence of pathogens.</title>
        <authorList>
            <person name="Haridas S."/>
            <person name="Albert R."/>
            <person name="Binder M."/>
            <person name="Bloem J."/>
            <person name="Labutti K."/>
            <person name="Salamov A."/>
            <person name="Andreopoulos B."/>
            <person name="Baker S."/>
            <person name="Barry K."/>
            <person name="Bills G."/>
            <person name="Bluhm B."/>
            <person name="Cannon C."/>
            <person name="Castanera R."/>
            <person name="Culley D."/>
            <person name="Daum C."/>
            <person name="Ezra D."/>
            <person name="Gonzalez J."/>
            <person name="Henrissat B."/>
            <person name="Kuo A."/>
            <person name="Liang C."/>
            <person name="Lipzen A."/>
            <person name="Lutzoni F."/>
            <person name="Magnuson J."/>
            <person name="Mondo S."/>
            <person name="Nolan M."/>
            <person name="Ohm R."/>
            <person name="Pangilinan J."/>
            <person name="Park H.-J."/>
            <person name="Ramirez L."/>
            <person name="Alfaro M."/>
            <person name="Sun H."/>
            <person name="Tritt A."/>
            <person name="Yoshinaga Y."/>
            <person name="Zwiers L.-H."/>
            <person name="Turgeon B."/>
            <person name="Goodwin S."/>
            <person name="Spatafora J."/>
            <person name="Crous P."/>
            <person name="Grigoriev I."/>
        </authorList>
    </citation>
    <scope>NUCLEOTIDE SEQUENCE</scope>
    <source>
        <strain evidence="13">CBS 675.92</strain>
    </source>
</reference>
<dbReference type="InterPro" id="IPR041677">
    <property type="entry name" value="DNA2/NAM7_AAA_11"/>
</dbReference>
<dbReference type="FunFam" id="3.40.50.300:FF:000326">
    <property type="entry name" value="P-loop containing nucleoside triphosphate hydrolase"/>
    <property type="match status" value="1"/>
</dbReference>
<dbReference type="GO" id="GO:0005694">
    <property type="term" value="C:chromosome"/>
    <property type="evidence" value="ECO:0007669"/>
    <property type="project" value="UniProtKB-ARBA"/>
</dbReference>
<dbReference type="FunFam" id="3.40.50.300:FF:001152">
    <property type="entry name" value="tRNA-splicing endonuclease, putative"/>
    <property type="match status" value="1"/>
</dbReference>
<feature type="domain" description="DNA2/NAM7 helicase-like C-terminal" evidence="11">
    <location>
        <begin position="1469"/>
        <end position="1665"/>
    </location>
</feature>
<name>A0A6A5TA72_9PLEO</name>
<evidence type="ECO:0000259" key="9">
    <source>
        <dbReference type="Pfam" id="PF12726"/>
    </source>
</evidence>
<keyword evidence="7" id="KW-0539">Nucleus</keyword>
<feature type="region of interest" description="Disordered" evidence="8">
    <location>
        <begin position="884"/>
        <end position="935"/>
    </location>
</feature>
<feature type="domain" description="Helicase SEN1 beta-barrel" evidence="12">
    <location>
        <begin position="1030"/>
        <end position="1126"/>
    </location>
</feature>
<evidence type="ECO:0000256" key="5">
    <source>
        <dbReference type="ARBA" id="ARBA00022806"/>
    </source>
</evidence>
<dbReference type="GO" id="GO:0006369">
    <property type="term" value="P:termination of RNA polymerase II transcription"/>
    <property type="evidence" value="ECO:0007669"/>
    <property type="project" value="TreeGrafter"/>
</dbReference>
<keyword evidence="3" id="KW-0547">Nucleotide-binding</keyword>
<feature type="compositionally biased region" description="Low complexity" evidence="8">
    <location>
        <begin position="1824"/>
        <end position="1849"/>
    </location>
</feature>
<dbReference type="InterPro" id="IPR027417">
    <property type="entry name" value="P-loop_NTPase"/>
</dbReference>
<dbReference type="InterPro" id="IPR024481">
    <property type="entry name" value="Helicase_Sen1_N"/>
</dbReference>
<dbReference type="Pfam" id="PF13086">
    <property type="entry name" value="AAA_11"/>
    <property type="match status" value="1"/>
</dbReference>
<feature type="compositionally biased region" description="Polar residues" evidence="8">
    <location>
        <begin position="1734"/>
        <end position="1754"/>
    </location>
</feature>
<dbReference type="PANTHER" id="PTHR10887">
    <property type="entry name" value="DNA2/NAM7 HELICASE FAMILY"/>
    <property type="match status" value="1"/>
</dbReference>
<dbReference type="CDD" id="cd18808">
    <property type="entry name" value="SF1_C_Upf1"/>
    <property type="match status" value="1"/>
</dbReference>
<dbReference type="Pfam" id="PF12726">
    <property type="entry name" value="SEN1_N"/>
    <property type="match status" value="1"/>
</dbReference>
<comment type="subcellular location">
    <subcellularLocation>
        <location evidence="1">Nucleus</location>
    </subcellularLocation>
</comment>
<evidence type="ECO:0000313" key="13">
    <source>
        <dbReference type="EMBL" id="KAF1949180.1"/>
    </source>
</evidence>
<dbReference type="GO" id="GO:0016604">
    <property type="term" value="C:nuclear body"/>
    <property type="evidence" value="ECO:0007669"/>
    <property type="project" value="TreeGrafter"/>
</dbReference>
<dbReference type="EMBL" id="ML977040">
    <property type="protein sequence ID" value="KAF1949180.1"/>
    <property type="molecule type" value="Genomic_DNA"/>
</dbReference>
<evidence type="ECO:0000256" key="6">
    <source>
        <dbReference type="ARBA" id="ARBA00022840"/>
    </source>
</evidence>
<feature type="region of interest" description="Disordered" evidence="8">
    <location>
        <begin position="1792"/>
        <end position="1872"/>
    </location>
</feature>
<keyword evidence="13" id="KW-0540">Nuclease</keyword>
<evidence type="ECO:0000259" key="12">
    <source>
        <dbReference type="Pfam" id="PF23576"/>
    </source>
</evidence>
<keyword evidence="4" id="KW-0378">Hydrolase</keyword>
<feature type="compositionally biased region" description="Basic and acidic residues" evidence="8">
    <location>
        <begin position="1724"/>
        <end position="1733"/>
    </location>
</feature>
<accession>A0A6A5TA72</accession>
<dbReference type="GO" id="GO:0016787">
    <property type="term" value="F:hydrolase activity"/>
    <property type="evidence" value="ECO:0007669"/>
    <property type="project" value="UniProtKB-KW"/>
</dbReference>
<dbReference type="SUPFAM" id="SSF52540">
    <property type="entry name" value="P-loop containing nucleoside triphosphate hydrolases"/>
    <property type="match status" value="1"/>
</dbReference>
<dbReference type="SUPFAM" id="SSF48371">
    <property type="entry name" value="ARM repeat"/>
    <property type="match status" value="1"/>
</dbReference>
<dbReference type="GO" id="GO:0001147">
    <property type="term" value="F:transcription termination site sequence-specific DNA binding"/>
    <property type="evidence" value="ECO:0007669"/>
    <property type="project" value="TreeGrafter"/>
</dbReference>
<evidence type="ECO:0000256" key="4">
    <source>
        <dbReference type="ARBA" id="ARBA00022801"/>
    </source>
</evidence>
<dbReference type="InterPro" id="IPR047187">
    <property type="entry name" value="SF1_C_Upf1"/>
</dbReference>
<dbReference type="CDD" id="cd18042">
    <property type="entry name" value="DEXXQc_SETX"/>
    <property type="match status" value="1"/>
</dbReference>
<protein>
    <submittedName>
        <fullName evidence="13">tRNA-splicing endonuclease-like protein</fullName>
    </submittedName>
</protein>
<evidence type="ECO:0000259" key="10">
    <source>
        <dbReference type="Pfam" id="PF13086"/>
    </source>
</evidence>
<dbReference type="InterPro" id="IPR056474">
    <property type="entry name" value="SEN1_barrel"/>
</dbReference>
<dbReference type="Pfam" id="PF23576">
    <property type="entry name" value="SEN1_barrel"/>
    <property type="match status" value="1"/>
</dbReference>
<feature type="domain" description="Helicase Sen1 N-terminal" evidence="9">
    <location>
        <begin position="1"/>
        <end position="718"/>
    </location>
</feature>
<evidence type="ECO:0000256" key="2">
    <source>
        <dbReference type="ARBA" id="ARBA00007913"/>
    </source>
</evidence>
<dbReference type="InterPro" id="IPR045055">
    <property type="entry name" value="DNA2/NAM7-like"/>
</dbReference>
<evidence type="ECO:0000256" key="7">
    <source>
        <dbReference type="ARBA" id="ARBA00023242"/>
    </source>
</evidence>
<keyword evidence="13" id="KW-0255">Endonuclease</keyword>
<feature type="compositionally biased region" description="Polar residues" evidence="8">
    <location>
        <begin position="1796"/>
        <end position="1808"/>
    </location>
</feature>
<feature type="region of interest" description="Disordered" evidence="8">
    <location>
        <begin position="779"/>
        <end position="802"/>
    </location>
</feature>